<gene>
    <name evidence="3" type="ORF">HK414_16545</name>
</gene>
<name>A0ABX6P3R7_9BURK</name>
<keyword evidence="4" id="KW-1185">Reference proteome</keyword>
<evidence type="ECO:0000313" key="3">
    <source>
        <dbReference type="EMBL" id="QJW84717.1"/>
    </source>
</evidence>
<reference evidence="3 4" key="1">
    <citation type="submission" date="2020-05" db="EMBL/GenBank/DDBJ databases">
        <title>Ramlibacter rhizophilus sp. nov., isolated from rhizosphere soil of national flower Mugunghwa from South Korea.</title>
        <authorList>
            <person name="Zheng-Fei Y."/>
            <person name="Huan T."/>
        </authorList>
    </citation>
    <scope>NUCLEOTIDE SEQUENCE [LARGE SCALE GENOMIC DNA]</scope>
    <source>
        <strain evidence="3 4">H242</strain>
    </source>
</reference>
<accession>A0ABX6P3R7</accession>
<dbReference type="PANTHER" id="PTHR32347:SF23">
    <property type="entry name" value="BLL5650 PROTEIN"/>
    <property type="match status" value="1"/>
</dbReference>
<protein>
    <submittedName>
        <fullName evidence="3">HlyD family secretion protein</fullName>
    </submittedName>
</protein>
<keyword evidence="2" id="KW-0175">Coiled coil</keyword>
<sequence>MLAELASQDLELERRRRESELRQHDGAYRAAQARSDRTLMVSHQSKAAEAQAMLSLVEAQLARARIEAPFDGIVIKGDLSQHLGAPVQRGEVLMVLAPNDSFRLILEVDEADVGAILPGQRGELALAAQPEQPLRFVTRRIVPVAATTDGRNFFEVEATLQQNLPQLRPGLSGVAKVEAGSQPLGWLLTHRAIAWLRLAWWKVTPW</sequence>
<dbReference type="SUPFAM" id="SSF111369">
    <property type="entry name" value="HlyD-like secretion proteins"/>
    <property type="match status" value="1"/>
</dbReference>
<evidence type="ECO:0000313" key="4">
    <source>
        <dbReference type="Proteomes" id="UP000500826"/>
    </source>
</evidence>
<comment type="subcellular location">
    <subcellularLocation>
        <location evidence="1">Cell envelope</location>
    </subcellularLocation>
</comment>
<proteinExistence type="predicted"/>
<dbReference type="EMBL" id="CP053418">
    <property type="protein sequence ID" value="QJW84717.1"/>
    <property type="molecule type" value="Genomic_DNA"/>
</dbReference>
<evidence type="ECO:0000256" key="1">
    <source>
        <dbReference type="ARBA" id="ARBA00004196"/>
    </source>
</evidence>
<dbReference type="PANTHER" id="PTHR32347">
    <property type="entry name" value="EFFLUX SYSTEM COMPONENT YKNX-RELATED"/>
    <property type="match status" value="1"/>
</dbReference>
<dbReference type="Gene3D" id="2.40.30.170">
    <property type="match status" value="1"/>
</dbReference>
<organism evidence="3 4">
    <name type="scientific">Ramlibacter terrae</name>
    <dbReference type="NCBI Taxonomy" id="2732511"/>
    <lineage>
        <taxon>Bacteria</taxon>
        <taxon>Pseudomonadati</taxon>
        <taxon>Pseudomonadota</taxon>
        <taxon>Betaproteobacteria</taxon>
        <taxon>Burkholderiales</taxon>
        <taxon>Comamonadaceae</taxon>
        <taxon>Ramlibacter</taxon>
    </lineage>
</organism>
<dbReference type="Proteomes" id="UP000500826">
    <property type="component" value="Chromosome"/>
</dbReference>
<evidence type="ECO:0000256" key="2">
    <source>
        <dbReference type="ARBA" id="ARBA00023054"/>
    </source>
</evidence>
<dbReference type="InterPro" id="IPR050465">
    <property type="entry name" value="UPF0194_transport"/>
</dbReference>